<keyword evidence="5 6" id="KW-0539">Nucleus</keyword>
<dbReference type="InterPro" id="IPR028942">
    <property type="entry name" value="WHIM1_dom"/>
</dbReference>
<name>A0A9W7H8G1_HIBTR</name>
<evidence type="ECO:0000256" key="4">
    <source>
        <dbReference type="ARBA" id="ARBA00023163"/>
    </source>
</evidence>
<feature type="compositionally biased region" description="Basic and acidic residues" evidence="8">
    <location>
        <begin position="1452"/>
        <end position="1464"/>
    </location>
</feature>
<dbReference type="Proteomes" id="UP001165190">
    <property type="component" value="Unassembled WGS sequence"/>
</dbReference>
<evidence type="ECO:0000313" key="12">
    <source>
        <dbReference type="EMBL" id="GMI72855.1"/>
    </source>
</evidence>
<dbReference type="Pfam" id="PF00046">
    <property type="entry name" value="Homeodomain"/>
    <property type="match status" value="1"/>
</dbReference>
<dbReference type="OrthoDB" id="6159439at2759"/>
<evidence type="ECO:0000256" key="2">
    <source>
        <dbReference type="ARBA" id="ARBA00023125"/>
    </source>
</evidence>
<keyword evidence="3 6" id="KW-0371">Homeobox</keyword>
<dbReference type="PROSITE" id="PS51913">
    <property type="entry name" value="HTH_HARE"/>
    <property type="match status" value="1"/>
</dbReference>
<evidence type="ECO:0000259" key="10">
    <source>
        <dbReference type="PROSITE" id="PS50827"/>
    </source>
</evidence>
<feature type="compositionally biased region" description="Acidic residues" evidence="8">
    <location>
        <begin position="1625"/>
        <end position="1642"/>
    </location>
</feature>
<feature type="region of interest" description="Disordered" evidence="8">
    <location>
        <begin position="1452"/>
        <end position="1654"/>
    </location>
</feature>
<evidence type="ECO:0000256" key="8">
    <source>
        <dbReference type="SAM" id="MobiDB-lite"/>
    </source>
</evidence>
<dbReference type="InterPro" id="IPR017970">
    <property type="entry name" value="Homeobox_CS"/>
</dbReference>
<feature type="compositionally biased region" description="Basic residues" evidence="8">
    <location>
        <begin position="1514"/>
        <end position="1526"/>
    </location>
</feature>
<feature type="compositionally biased region" description="Acidic residues" evidence="8">
    <location>
        <begin position="764"/>
        <end position="790"/>
    </location>
</feature>
<dbReference type="GO" id="GO:0003677">
    <property type="term" value="F:DNA binding"/>
    <property type="evidence" value="ECO:0007669"/>
    <property type="project" value="UniProtKB-UniRule"/>
</dbReference>
<dbReference type="SMART" id="SM00571">
    <property type="entry name" value="DDT"/>
    <property type="match status" value="1"/>
</dbReference>
<evidence type="ECO:0000256" key="3">
    <source>
        <dbReference type="ARBA" id="ARBA00023155"/>
    </source>
</evidence>
<dbReference type="InterPro" id="IPR001356">
    <property type="entry name" value="HD"/>
</dbReference>
<keyword evidence="2 6" id="KW-0238">DNA-binding</keyword>
<dbReference type="GO" id="GO:0005634">
    <property type="term" value="C:nucleus"/>
    <property type="evidence" value="ECO:0007669"/>
    <property type="project" value="UniProtKB-SubCell"/>
</dbReference>
<feature type="compositionally biased region" description="Acidic residues" evidence="8">
    <location>
        <begin position="1576"/>
        <end position="1585"/>
    </location>
</feature>
<evidence type="ECO:0000256" key="7">
    <source>
        <dbReference type="RuleBase" id="RU000682"/>
    </source>
</evidence>
<reference evidence="12" key="1">
    <citation type="submission" date="2023-05" db="EMBL/GenBank/DDBJ databases">
        <title>Genome and transcriptome analyses reveal genes involved in the formation of fine ridges on petal epidermal cells in Hibiscus trionum.</title>
        <authorList>
            <person name="Koshimizu S."/>
            <person name="Masuda S."/>
            <person name="Ishii T."/>
            <person name="Shirasu K."/>
            <person name="Hoshino A."/>
            <person name="Arita M."/>
        </authorList>
    </citation>
    <scope>NUCLEOTIDE SEQUENCE</scope>
    <source>
        <strain evidence="12">Hamamatsu line</strain>
    </source>
</reference>
<dbReference type="InterPro" id="IPR018501">
    <property type="entry name" value="DDT_dom"/>
</dbReference>
<feature type="domain" description="HTH HARE-type" evidence="11">
    <location>
        <begin position="665"/>
        <end position="734"/>
    </location>
</feature>
<dbReference type="PROSITE" id="PS50827">
    <property type="entry name" value="DDT"/>
    <property type="match status" value="1"/>
</dbReference>
<keyword evidence="13" id="KW-1185">Reference proteome</keyword>
<feature type="compositionally biased region" description="Basic and acidic residues" evidence="8">
    <location>
        <begin position="1643"/>
        <end position="1654"/>
    </location>
</feature>
<feature type="domain" description="DDT" evidence="10">
    <location>
        <begin position="480"/>
        <end position="539"/>
    </location>
</feature>
<dbReference type="InterPro" id="IPR007759">
    <property type="entry name" value="Asxl_HARE-HTH"/>
</dbReference>
<dbReference type="Pfam" id="PF05066">
    <property type="entry name" value="HARE-HTH"/>
    <property type="match status" value="1"/>
</dbReference>
<dbReference type="PROSITE" id="PS50071">
    <property type="entry name" value="HOMEOBOX_2"/>
    <property type="match status" value="1"/>
</dbReference>
<feature type="region of interest" description="Disordered" evidence="8">
    <location>
        <begin position="973"/>
        <end position="996"/>
    </location>
</feature>
<feature type="region of interest" description="Disordered" evidence="8">
    <location>
        <begin position="280"/>
        <end position="367"/>
    </location>
</feature>
<feature type="region of interest" description="Disordered" evidence="8">
    <location>
        <begin position="1"/>
        <end position="38"/>
    </location>
</feature>
<feature type="domain" description="Homeobox" evidence="9">
    <location>
        <begin position="25"/>
        <end position="85"/>
    </location>
</feature>
<feature type="compositionally biased region" description="Basic and acidic residues" evidence="8">
    <location>
        <begin position="286"/>
        <end position="367"/>
    </location>
</feature>
<dbReference type="SMART" id="SM00389">
    <property type="entry name" value="HOX"/>
    <property type="match status" value="1"/>
</dbReference>
<protein>
    <submittedName>
        <fullName evidence="12">RINGLET 1, homeobox-1</fullName>
    </submittedName>
</protein>
<dbReference type="CDD" id="cd00086">
    <property type="entry name" value="homeodomain"/>
    <property type="match status" value="1"/>
</dbReference>
<feature type="DNA-binding region" description="Homeobox" evidence="6">
    <location>
        <begin position="27"/>
        <end position="86"/>
    </location>
</feature>
<evidence type="ECO:0000259" key="9">
    <source>
        <dbReference type="PROSITE" id="PS50071"/>
    </source>
</evidence>
<dbReference type="InterPro" id="IPR009057">
    <property type="entry name" value="Homeodomain-like_sf"/>
</dbReference>
<sequence>MASGSEDENNERKVSNKKAISSNEGNAKPKRQMKTPFQLETLEDAFALETYPSEATRAELSEKLGLTDRQLQTWFCHRRLKEKKETPSKNPKKGATLPPDSPIDDFRVGSESDDGSESGSGSGSSPCMNFRKLGGSSSTGMMELRAIACVQAQLGQPLRDDGPMLGMEFDPLPPDAFEGINIPELHKRSGQPYESKLYDRCASKAAARAIHEYQFLPDHSSLRYDAGRQVAHSLFYESPVDGARGGAALFLRGEEPLCRVPGIQGQGSRVPLLPQQYNTGILSLSDDPRNNRKRKSDENRIAREVEVQDNGIHKELEKLDNKRRKSEERMRKEMERHERERRKGEERLMREKQREEERLQREKQREEERRQKILQKEYFRAEKKRQKEELQREKEEERRRVAREKATSRKIAKESMGLLEDEQLELMEYAAASKGIPSIIQLDHNDLKNLESFRDSLNLFPPKSVQLKRPFAIHPWTDSEENVGNLLMAWKFFITFSDVLKLWPFTLDEFVQAFHDYGSRLLGEIHVALLKTIIKDIEDVARTTVTGLGMNQYSASHLEGGHPQIVEGAYSWGFDIRSWQHHLNPLTWPEIFRQLAISAGFGPQLKKQSATWSYMGDNDQDLQSKGCEDVVSTLRNGAAAENAFALMRKKGLLLRRRSRHRLTPGTVKFAAFHVLSLEGSKGLTVFELADKIQKSGLRDVTTSKRPEACISVAMTRDAKLFERIAPSTYCVRPAYRKDPADAEVILEAARQKIQQFENGLLGGEDADEVEKEEVERDEDSEGDVDEDPEVDIATPSNANKDADYHKDEVNICSGSEKVHASTDGAVNVPCKFDKDLLSFPSNTVKDDNAPCNTGHYLIGEENGTGNLDQQNIEIDESKFGESWIQGLSEAEYSHLSVEERLNALVALIGIANEGNTIRTAIEDRLEAANALKKQMWIEAQLDKSLVKEETIIKMDFPSVIGMKAEAHLPNYPMEGSQSKFPAAANKNDELSPSNPEDQKTLLCSQNFLNGLNSFPAERTVLQEASMGPDDFSAQQHGYGLKRSRSQLKSYISHRAEEIYAYRSLPLGLDRRCNRYWQFVASASKNDPCAGRIFVELHGGVWRMIDSEEAFEALLSSLDARGIRESHLRIMLQKIETSFKENVRRNLQCVAAINRSGSSTENETSEIDYSPDFPASFDNASGAICGLNSDASAALSSFKSQLGTNENEIKSALNRYQDFQMWMWKESYNCSTLCAMKYGKKRSVQLLVVCDVCLGSHVPEEKHCFHCHQTFGSINRSFNFSEHKCNENKKLDTKDTRTLDSSIPSGISLLKSLCALVEVSIPPEALESIWTEDHRKIWGTKLNASSSVDEILKILTHLENAIKQDHLLPIFKTTREFLGSNLQSESDFTDSVLPWIPQTTAAVALRLLVLDASIMYLKQEKGEPAENRETRTYIKLSSRTSLFIKNKGLGSEKLDQMEPMRRENFADLSNSKRNKYKQGRGGRESGRKSQRRASNSNHRASKKSSREKNNLSVHLKQHGRTVRKRTERRGADNTMVASKTDVVKPKASAVTPRDSDEEWRGEKFRMMQGENPTDSNSMEEESDDNAQGEGYEQGNWEPDCNGWNGESVEASDEDDSGFKLQKEKEDLDEDGDLEMSDASEEVANETRNDDGFKGELTRAARPLPHRSKQIWNAIEAKGLAHFEWMICEKFLENAKFISLMQYGKKNHVHKLIE</sequence>
<feature type="region of interest" description="Disordered" evidence="8">
    <location>
        <begin position="79"/>
        <end position="131"/>
    </location>
</feature>
<accession>A0A9W7H8G1</accession>
<dbReference type="PANTHER" id="PTHR36968">
    <property type="entry name" value="HOMEOBOX-DDT DOMAIN PROTEIN RLT2"/>
    <property type="match status" value="1"/>
</dbReference>
<evidence type="ECO:0000256" key="1">
    <source>
        <dbReference type="ARBA" id="ARBA00004123"/>
    </source>
</evidence>
<comment type="caution">
    <text evidence="12">The sequence shown here is derived from an EMBL/GenBank/DDBJ whole genome shotgun (WGS) entry which is preliminary data.</text>
</comment>
<dbReference type="PROSITE" id="PS00027">
    <property type="entry name" value="HOMEOBOX_1"/>
    <property type="match status" value="1"/>
</dbReference>
<comment type="subcellular location">
    <subcellularLocation>
        <location evidence="1 6 7">Nucleus</location>
    </subcellularLocation>
</comment>
<dbReference type="EMBL" id="BSYR01000010">
    <property type="protein sequence ID" value="GMI72855.1"/>
    <property type="molecule type" value="Genomic_DNA"/>
</dbReference>
<feature type="region of interest" description="Disordered" evidence="8">
    <location>
        <begin position="757"/>
        <end position="804"/>
    </location>
</feature>
<dbReference type="GO" id="GO:0000981">
    <property type="term" value="F:DNA-binding transcription factor activity, RNA polymerase II-specific"/>
    <property type="evidence" value="ECO:0007669"/>
    <property type="project" value="InterPro"/>
</dbReference>
<dbReference type="Pfam" id="PF02791">
    <property type="entry name" value="DDT"/>
    <property type="match status" value="1"/>
</dbReference>
<evidence type="ECO:0000313" key="13">
    <source>
        <dbReference type="Proteomes" id="UP001165190"/>
    </source>
</evidence>
<dbReference type="PANTHER" id="PTHR36968:SF13">
    <property type="entry name" value="HOMEOBOX-DDT DOMAIN PROTEIN RLT1"/>
    <property type="match status" value="1"/>
</dbReference>
<gene>
    <name evidence="12" type="ORF">HRI_000954800</name>
</gene>
<proteinExistence type="predicted"/>
<dbReference type="Pfam" id="PF15612">
    <property type="entry name" value="WHIM1"/>
    <property type="match status" value="1"/>
</dbReference>
<dbReference type="Pfam" id="PF15613">
    <property type="entry name" value="WSD"/>
    <property type="match status" value="1"/>
</dbReference>
<organism evidence="12 13">
    <name type="scientific">Hibiscus trionum</name>
    <name type="common">Flower of an hour</name>
    <dbReference type="NCBI Taxonomy" id="183268"/>
    <lineage>
        <taxon>Eukaryota</taxon>
        <taxon>Viridiplantae</taxon>
        <taxon>Streptophyta</taxon>
        <taxon>Embryophyta</taxon>
        <taxon>Tracheophyta</taxon>
        <taxon>Spermatophyta</taxon>
        <taxon>Magnoliopsida</taxon>
        <taxon>eudicotyledons</taxon>
        <taxon>Gunneridae</taxon>
        <taxon>Pentapetalae</taxon>
        <taxon>rosids</taxon>
        <taxon>malvids</taxon>
        <taxon>Malvales</taxon>
        <taxon>Malvaceae</taxon>
        <taxon>Malvoideae</taxon>
        <taxon>Hibiscus</taxon>
    </lineage>
</organism>
<keyword evidence="4" id="KW-0804">Transcription</keyword>
<dbReference type="Gene3D" id="1.10.10.60">
    <property type="entry name" value="Homeodomain-like"/>
    <property type="match status" value="1"/>
</dbReference>
<dbReference type="SUPFAM" id="SSF46689">
    <property type="entry name" value="Homeodomain-like"/>
    <property type="match status" value="1"/>
</dbReference>
<evidence type="ECO:0000259" key="11">
    <source>
        <dbReference type="PROSITE" id="PS51913"/>
    </source>
</evidence>
<dbReference type="InterPro" id="IPR044977">
    <property type="entry name" value="RLT1-3"/>
</dbReference>
<evidence type="ECO:0000256" key="5">
    <source>
        <dbReference type="ARBA" id="ARBA00023242"/>
    </source>
</evidence>
<dbReference type="InterPro" id="IPR028941">
    <property type="entry name" value="WHIM2_dom"/>
</dbReference>
<evidence type="ECO:0000256" key="6">
    <source>
        <dbReference type="PROSITE-ProRule" id="PRU00108"/>
    </source>
</evidence>
<feature type="compositionally biased region" description="Basic and acidic residues" evidence="8">
    <location>
        <begin position="1615"/>
        <end position="1624"/>
    </location>
</feature>